<evidence type="ECO:0000313" key="3">
    <source>
        <dbReference type="RefSeq" id="XP_033578332.1"/>
    </source>
</evidence>
<keyword evidence="2" id="KW-1185">Reference proteome</keyword>
<dbReference type="Gene3D" id="1.10.472.10">
    <property type="entry name" value="Cyclin-like"/>
    <property type="match status" value="2"/>
</dbReference>
<dbReference type="AlphaFoldDB" id="A0A6A6YS39"/>
<dbReference type="InterPro" id="IPR036915">
    <property type="entry name" value="Cyclin-like_sf"/>
</dbReference>
<dbReference type="CDD" id="cd00043">
    <property type="entry name" value="CYCLIN_SF"/>
    <property type="match status" value="2"/>
</dbReference>
<organism evidence="1">
    <name type="scientific">Mytilinidion resinicola</name>
    <dbReference type="NCBI Taxonomy" id="574789"/>
    <lineage>
        <taxon>Eukaryota</taxon>
        <taxon>Fungi</taxon>
        <taxon>Dikarya</taxon>
        <taxon>Ascomycota</taxon>
        <taxon>Pezizomycotina</taxon>
        <taxon>Dothideomycetes</taxon>
        <taxon>Pleosporomycetidae</taxon>
        <taxon>Mytilinidiales</taxon>
        <taxon>Mytilinidiaceae</taxon>
        <taxon>Mytilinidion</taxon>
    </lineage>
</organism>
<name>A0A6A6YS39_9PEZI</name>
<dbReference type="Proteomes" id="UP000504636">
    <property type="component" value="Unplaced"/>
</dbReference>
<proteinExistence type="predicted"/>
<reference evidence="3" key="2">
    <citation type="submission" date="2020-04" db="EMBL/GenBank/DDBJ databases">
        <authorList>
            <consortium name="NCBI Genome Project"/>
        </authorList>
    </citation>
    <scope>NUCLEOTIDE SEQUENCE</scope>
    <source>
        <strain evidence="3">CBS 304.34</strain>
    </source>
</reference>
<dbReference type="RefSeq" id="XP_033578332.1">
    <property type="nucleotide sequence ID" value="XM_033721942.1"/>
</dbReference>
<accession>A0A6A6YS39</accession>
<evidence type="ECO:0000313" key="2">
    <source>
        <dbReference type="Proteomes" id="UP000504636"/>
    </source>
</evidence>
<sequence>MFIHAMIDEHAYIFTILDDAKLEEATRDIDDVEEDEDVYASIATLAKLTTNPEYVATTAKRLFKYLMAKGPIPDNHLRNPDQPQHHLVLGCHLIASRYCSTPKSVEEFCKLTGASEERCGTFSRTFSELKKSFDLVSSSEPRAQQAIVANALSRFCSQSRGTTLPAQTVKADKIFGVAMVTCAPFKRLQLDELIIASLWLASYTFPNPYPSLDALYKLTGLPRPADSLDLDKVLNDLRTAVARDAARNAVAPIAQKAGLPITGIHQACENFDRAALCDFFWTRSQEAIAIGAVYLAAQRPGGPRWLRKIAAIAKGVTGHEVGPEELGRTVGELQAWLQVVGPFKPREPLLERYVEKEWPRTPVWWGSDDSEGDDE</sequence>
<reference evidence="1 3" key="1">
    <citation type="journal article" date="2020" name="Stud. Mycol.">
        <title>101 Dothideomycetes genomes: a test case for predicting lifestyles and emergence of pathogens.</title>
        <authorList>
            <person name="Haridas S."/>
            <person name="Albert R."/>
            <person name="Binder M."/>
            <person name="Bloem J."/>
            <person name="Labutti K."/>
            <person name="Salamov A."/>
            <person name="Andreopoulos B."/>
            <person name="Baker S."/>
            <person name="Barry K."/>
            <person name="Bills G."/>
            <person name="Bluhm B."/>
            <person name="Cannon C."/>
            <person name="Castanera R."/>
            <person name="Culley D."/>
            <person name="Daum C."/>
            <person name="Ezra D."/>
            <person name="Gonzalez J."/>
            <person name="Henrissat B."/>
            <person name="Kuo A."/>
            <person name="Liang C."/>
            <person name="Lipzen A."/>
            <person name="Lutzoni F."/>
            <person name="Magnuson J."/>
            <person name="Mondo S."/>
            <person name="Nolan M."/>
            <person name="Ohm R."/>
            <person name="Pangilinan J."/>
            <person name="Park H.-J."/>
            <person name="Ramirez L."/>
            <person name="Alfaro M."/>
            <person name="Sun H."/>
            <person name="Tritt A."/>
            <person name="Yoshinaga Y."/>
            <person name="Zwiers L.-H."/>
            <person name="Turgeon B."/>
            <person name="Goodwin S."/>
            <person name="Spatafora J."/>
            <person name="Crous P."/>
            <person name="Grigoriev I."/>
        </authorList>
    </citation>
    <scope>NUCLEOTIDE SEQUENCE</scope>
    <source>
        <strain evidence="1 3">CBS 304.34</strain>
    </source>
</reference>
<dbReference type="GeneID" id="54462835"/>
<protein>
    <submittedName>
        <fullName evidence="1 3">Uncharacterized protein</fullName>
    </submittedName>
</protein>
<reference evidence="3" key="3">
    <citation type="submission" date="2025-04" db="UniProtKB">
        <authorList>
            <consortium name="RefSeq"/>
        </authorList>
    </citation>
    <scope>IDENTIFICATION</scope>
    <source>
        <strain evidence="3">CBS 304.34</strain>
    </source>
</reference>
<dbReference type="SUPFAM" id="SSF47954">
    <property type="entry name" value="Cyclin-like"/>
    <property type="match status" value="2"/>
</dbReference>
<dbReference type="EMBL" id="MU003698">
    <property type="protein sequence ID" value="KAF2811368.1"/>
    <property type="molecule type" value="Genomic_DNA"/>
</dbReference>
<gene>
    <name evidence="1 3" type="ORF">BDZ99DRAFT_474937</name>
</gene>
<evidence type="ECO:0000313" key="1">
    <source>
        <dbReference type="EMBL" id="KAF2811368.1"/>
    </source>
</evidence>